<keyword evidence="6 10" id="KW-0862">Zinc</keyword>
<keyword evidence="4" id="KW-0479">Metal-binding</keyword>
<evidence type="ECO:0000256" key="8">
    <source>
        <dbReference type="ARBA" id="ARBA00023049"/>
    </source>
</evidence>
<dbReference type="InterPro" id="IPR001915">
    <property type="entry name" value="Peptidase_M48"/>
</dbReference>
<keyword evidence="13" id="KW-1185">Reference proteome</keyword>
<evidence type="ECO:0000313" key="12">
    <source>
        <dbReference type="EMBL" id="CAB3810702.1"/>
    </source>
</evidence>
<dbReference type="Proteomes" id="UP000494252">
    <property type="component" value="Unassembled WGS sequence"/>
</dbReference>
<name>A0A6J5H1B4_9BURK</name>
<keyword evidence="7" id="KW-1133">Transmembrane helix</keyword>
<dbReference type="EMBL" id="CADIKI010000041">
    <property type="protein sequence ID" value="CAB3810702.1"/>
    <property type="molecule type" value="Genomic_DNA"/>
</dbReference>
<evidence type="ECO:0000256" key="2">
    <source>
        <dbReference type="ARBA" id="ARBA00022670"/>
    </source>
</evidence>
<dbReference type="GO" id="GO:0046872">
    <property type="term" value="F:metal ion binding"/>
    <property type="evidence" value="ECO:0007669"/>
    <property type="project" value="UniProtKB-KW"/>
</dbReference>
<dbReference type="GO" id="GO:0004222">
    <property type="term" value="F:metalloendopeptidase activity"/>
    <property type="evidence" value="ECO:0007669"/>
    <property type="project" value="InterPro"/>
</dbReference>
<keyword evidence="1" id="KW-1003">Cell membrane</keyword>
<accession>A0A6J5H1B4</accession>
<dbReference type="GO" id="GO:0006508">
    <property type="term" value="P:proteolysis"/>
    <property type="evidence" value="ECO:0007669"/>
    <property type="project" value="UniProtKB-KW"/>
</dbReference>
<dbReference type="PANTHER" id="PTHR43221:SF2">
    <property type="entry name" value="PROTEASE HTPX HOMOLOG"/>
    <property type="match status" value="1"/>
</dbReference>
<dbReference type="Pfam" id="PF01435">
    <property type="entry name" value="Peptidase_M48"/>
    <property type="match status" value="1"/>
</dbReference>
<evidence type="ECO:0000256" key="9">
    <source>
        <dbReference type="ARBA" id="ARBA00023136"/>
    </source>
</evidence>
<keyword evidence="9" id="KW-0472">Membrane</keyword>
<dbReference type="PANTHER" id="PTHR43221">
    <property type="entry name" value="PROTEASE HTPX"/>
    <property type="match status" value="1"/>
</dbReference>
<evidence type="ECO:0000259" key="11">
    <source>
        <dbReference type="Pfam" id="PF01435"/>
    </source>
</evidence>
<reference evidence="12 13" key="1">
    <citation type="submission" date="2020-04" db="EMBL/GenBank/DDBJ databases">
        <authorList>
            <person name="De Canck E."/>
        </authorList>
    </citation>
    <scope>NUCLEOTIDE SEQUENCE [LARGE SCALE GENOMIC DNA]</scope>
    <source>
        <strain evidence="12 13">LMG 27177</strain>
    </source>
</reference>
<keyword evidence="3" id="KW-0812">Transmembrane</keyword>
<gene>
    <name evidence="12" type="primary">htpX_3</name>
    <name evidence="12" type="ORF">LMG27177_07395</name>
</gene>
<evidence type="ECO:0000256" key="5">
    <source>
        <dbReference type="ARBA" id="ARBA00022801"/>
    </source>
</evidence>
<feature type="domain" description="Peptidase M48" evidence="11">
    <location>
        <begin position="15"/>
        <end position="99"/>
    </location>
</feature>
<evidence type="ECO:0000313" key="13">
    <source>
        <dbReference type="Proteomes" id="UP000494252"/>
    </source>
</evidence>
<evidence type="ECO:0000256" key="3">
    <source>
        <dbReference type="ARBA" id="ARBA00022692"/>
    </source>
</evidence>
<keyword evidence="8 10" id="KW-0482">Metalloprotease</keyword>
<comment type="similarity">
    <text evidence="10">Belongs to the peptidase M48 family.</text>
</comment>
<proteinExistence type="inferred from homology"/>
<sequence length="156" mass="17150">MPALLWYLVGAFFGRLIMAAVSRQREYLADASAVQFTRNPEGIAGALNKIGGLAEGSRVSNPQTAEVGHMFFANAFAGEGLAGLLATHPPLVERIRRLDPQFDGRFPEVRPVGVQREEPKAPAPLASRRSPGTRVCRRCRCRSWCWPTKRHPGPAM</sequence>
<protein>
    <submittedName>
        <fullName evidence="12">Protease HtpX</fullName>
        <ecNumber evidence="12">3.4.24.-</ecNumber>
    </submittedName>
</protein>
<organism evidence="12 13">
    <name type="scientific">Paraburkholderia fynbosensis</name>
    <dbReference type="NCBI Taxonomy" id="1200993"/>
    <lineage>
        <taxon>Bacteria</taxon>
        <taxon>Pseudomonadati</taxon>
        <taxon>Pseudomonadota</taxon>
        <taxon>Betaproteobacteria</taxon>
        <taxon>Burkholderiales</taxon>
        <taxon>Burkholderiaceae</taxon>
        <taxon>Paraburkholderia</taxon>
    </lineage>
</organism>
<keyword evidence="2 10" id="KW-0645">Protease</keyword>
<dbReference type="InterPro" id="IPR050083">
    <property type="entry name" value="HtpX_protease"/>
</dbReference>
<evidence type="ECO:0000256" key="10">
    <source>
        <dbReference type="RuleBase" id="RU003983"/>
    </source>
</evidence>
<comment type="cofactor">
    <cofactor evidence="10">
        <name>Zn(2+)</name>
        <dbReference type="ChEBI" id="CHEBI:29105"/>
    </cofactor>
    <text evidence="10">Binds 1 zinc ion per subunit.</text>
</comment>
<evidence type="ECO:0000256" key="4">
    <source>
        <dbReference type="ARBA" id="ARBA00022723"/>
    </source>
</evidence>
<evidence type="ECO:0000256" key="7">
    <source>
        <dbReference type="ARBA" id="ARBA00022989"/>
    </source>
</evidence>
<evidence type="ECO:0000256" key="1">
    <source>
        <dbReference type="ARBA" id="ARBA00022475"/>
    </source>
</evidence>
<dbReference type="AlphaFoldDB" id="A0A6J5H1B4"/>
<evidence type="ECO:0000256" key="6">
    <source>
        <dbReference type="ARBA" id="ARBA00022833"/>
    </source>
</evidence>
<dbReference type="EC" id="3.4.24.-" evidence="12"/>
<keyword evidence="5 10" id="KW-0378">Hydrolase</keyword>